<feature type="compositionally biased region" description="Polar residues" evidence="1">
    <location>
        <begin position="23"/>
        <end position="37"/>
    </location>
</feature>
<dbReference type="EMBL" id="MVGC01000088">
    <property type="protein sequence ID" value="RJE24254.1"/>
    <property type="molecule type" value="Genomic_DNA"/>
</dbReference>
<feature type="region of interest" description="Disordered" evidence="1">
    <location>
        <begin position="1"/>
        <end position="37"/>
    </location>
</feature>
<dbReference type="AlphaFoldDB" id="A0A3A2ZY48"/>
<accession>A0A3A2ZY48</accession>
<gene>
    <name evidence="2" type="ORF">PHISCL_03414</name>
</gene>
<evidence type="ECO:0000313" key="3">
    <source>
        <dbReference type="Proteomes" id="UP000266188"/>
    </source>
</evidence>
<reference evidence="3" key="1">
    <citation type="submission" date="2017-02" db="EMBL/GenBank/DDBJ databases">
        <authorList>
            <person name="Tafer H."/>
            <person name="Lopandic K."/>
        </authorList>
    </citation>
    <scope>NUCLEOTIDE SEQUENCE [LARGE SCALE GENOMIC DNA]</scope>
    <source>
        <strain evidence="3">CBS 366.77</strain>
    </source>
</reference>
<organism evidence="2 3">
    <name type="scientific">Aspergillus sclerotialis</name>
    <dbReference type="NCBI Taxonomy" id="2070753"/>
    <lineage>
        <taxon>Eukaryota</taxon>
        <taxon>Fungi</taxon>
        <taxon>Dikarya</taxon>
        <taxon>Ascomycota</taxon>
        <taxon>Pezizomycotina</taxon>
        <taxon>Eurotiomycetes</taxon>
        <taxon>Eurotiomycetidae</taxon>
        <taxon>Eurotiales</taxon>
        <taxon>Aspergillaceae</taxon>
        <taxon>Aspergillus</taxon>
        <taxon>Aspergillus subgen. Polypaecilum</taxon>
    </lineage>
</organism>
<evidence type="ECO:0000256" key="1">
    <source>
        <dbReference type="SAM" id="MobiDB-lite"/>
    </source>
</evidence>
<evidence type="ECO:0000313" key="2">
    <source>
        <dbReference type="EMBL" id="RJE24254.1"/>
    </source>
</evidence>
<dbReference type="Proteomes" id="UP000266188">
    <property type="component" value="Unassembled WGS sequence"/>
</dbReference>
<name>A0A3A2ZY48_9EURO</name>
<keyword evidence="3" id="KW-1185">Reference proteome</keyword>
<protein>
    <submittedName>
        <fullName evidence="2">Uncharacterized protein</fullName>
    </submittedName>
</protein>
<comment type="caution">
    <text evidence="2">The sequence shown here is derived from an EMBL/GenBank/DDBJ whole genome shotgun (WGS) entry which is preliminary data.</text>
</comment>
<proteinExistence type="predicted"/>
<sequence length="309" mass="35163">MSDIPPENPDLAADPEHPVEDPQASQGEPSSTPSPDLNQLLREAITDKNANAIDPSRTALSRLNPLPLTQEQNAQEVWRAQRNNIYENILHPYLMTKKPREIQDSEFRDLQTNILNSGQVFRFTDPRYRFFVTVNTKKGMELPFTLPELPPKYPSNPRSSLAHLLMKPIGIISDYAPAKTSKYGIKPRGGTTAFLKAQDKAGIYAGYQFTGDAGARIVESLIWFSKGYTTDALNSMAEAAHREFITAKTEADTSHKEELRRWGEQQRIWEWNLFRYARAYYGHLRWPVGLDPQGNISSPSREEIENLQY</sequence>